<feature type="compositionally biased region" description="Polar residues" evidence="1">
    <location>
        <begin position="69"/>
        <end position="88"/>
    </location>
</feature>
<evidence type="ECO:0000313" key="2">
    <source>
        <dbReference type="EMBL" id="ORY29811.1"/>
    </source>
</evidence>
<name>A0A1Y2B4R3_9TREE</name>
<evidence type="ECO:0000256" key="1">
    <source>
        <dbReference type="SAM" id="MobiDB-lite"/>
    </source>
</evidence>
<feature type="region of interest" description="Disordered" evidence="1">
    <location>
        <begin position="1"/>
        <end position="35"/>
    </location>
</feature>
<feature type="region of interest" description="Disordered" evidence="1">
    <location>
        <begin position="66"/>
        <end position="88"/>
    </location>
</feature>
<evidence type="ECO:0000313" key="3">
    <source>
        <dbReference type="Proteomes" id="UP000193986"/>
    </source>
</evidence>
<keyword evidence="3" id="KW-1185">Reference proteome</keyword>
<dbReference type="InParanoid" id="A0A1Y2B4R3"/>
<dbReference type="Proteomes" id="UP000193986">
    <property type="component" value="Unassembled WGS sequence"/>
</dbReference>
<reference evidence="2 3" key="1">
    <citation type="submission" date="2016-07" db="EMBL/GenBank/DDBJ databases">
        <title>Pervasive Adenine N6-methylation of Active Genes in Fungi.</title>
        <authorList>
            <consortium name="DOE Joint Genome Institute"/>
            <person name="Mondo S.J."/>
            <person name="Dannebaum R.O."/>
            <person name="Kuo R.C."/>
            <person name="Labutti K."/>
            <person name="Haridas S."/>
            <person name="Kuo A."/>
            <person name="Salamov A."/>
            <person name="Ahrendt S.R."/>
            <person name="Lipzen A."/>
            <person name="Sullivan W."/>
            <person name="Andreopoulos W.B."/>
            <person name="Clum A."/>
            <person name="Lindquist E."/>
            <person name="Daum C."/>
            <person name="Ramamoorthy G.K."/>
            <person name="Gryganskyi A."/>
            <person name="Culley D."/>
            <person name="Magnuson J.K."/>
            <person name="James T.Y."/>
            <person name="O'Malley M.A."/>
            <person name="Stajich J.E."/>
            <person name="Spatafora J.W."/>
            <person name="Visel A."/>
            <person name="Grigoriev I.V."/>
        </authorList>
    </citation>
    <scope>NUCLEOTIDE SEQUENCE [LARGE SCALE GENOMIC DNA]</scope>
    <source>
        <strain evidence="2 3">68-887.2</strain>
    </source>
</reference>
<proteinExistence type="predicted"/>
<protein>
    <submittedName>
        <fullName evidence="2">Uncharacterized protein</fullName>
    </submittedName>
</protein>
<sequence length="260" mass="28494">MSRDSSTSSRSSPHPTVSELPPQASLTAFDPDGSLQLDTDSQGILYIPSFLNPHTTFAELPFHEPPPSGSTIPATGEGTDQSGAYTPNTRRMADLGARTDRLLRQYFATSLAMMDLTQPDLTDWDKEQSIQDLERLKTTARETATSLNQMKIVLFNTADESGQVVPSVFCAWKHGDQVEDSFNGLEAFLAFRDMYADASLVNSWGDAPTVPFEGSGMPTREQIEYDLALRRAVHDPYALASIPHVDPTTLTGVGSIHHYV</sequence>
<accession>A0A1Y2B4R3</accession>
<comment type="caution">
    <text evidence="2">The sequence shown here is derived from an EMBL/GenBank/DDBJ whole genome shotgun (WGS) entry which is preliminary data.</text>
</comment>
<gene>
    <name evidence="2" type="ORF">BCR39DRAFT_163672</name>
</gene>
<dbReference type="AlphaFoldDB" id="A0A1Y2B4R3"/>
<feature type="compositionally biased region" description="Low complexity" evidence="1">
    <location>
        <begin position="1"/>
        <end position="18"/>
    </location>
</feature>
<dbReference type="EMBL" id="MCFC01000023">
    <property type="protein sequence ID" value="ORY29811.1"/>
    <property type="molecule type" value="Genomic_DNA"/>
</dbReference>
<organism evidence="2 3">
    <name type="scientific">Naematelia encephala</name>
    <dbReference type="NCBI Taxonomy" id="71784"/>
    <lineage>
        <taxon>Eukaryota</taxon>
        <taxon>Fungi</taxon>
        <taxon>Dikarya</taxon>
        <taxon>Basidiomycota</taxon>
        <taxon>Agaricomycotina</taxon>
        <taxon>Tremellomycetes</taxon>
        <taxon>Tremellales</taxon>
        <taxon>Naemateliaceae</taxon>
        <taxon>Naematelia</taxon>
    </lineage>
</organism>